<protein>
    <recommendedName>
        <fullName evidence="3">Response regulatory domain-containing protein</fullName>
    </recommendedName>
</protein>
<evidence type="ECO:0000313" key="4">
    <source>
        <dbReference type="EMBL" id="OGY47612.1"/>
    </source>
</evidence>
<comment type="caution">
    <text evidence="4">The sequence shown here is derived from an EMBL/GenBank/DDBJ whole genome shotgun (WGS) entry which is preliminary data.</text>
</comment>
<dbReference type="InterPro" id="IPR011006">
    <property type="entry name" value="CheY-like_superfamily"/>
</dbReference>
<dbReference type="Gene3D" id="3.40.50.2300">
    <property type="match status" value="1"/>
</dbReference>
<evidence type="ECO:0000259" key="3">
    <source>
        <dbReference type="PROSITE" id="PS50110"/>
    </source>
</evidence>
<dbReference type="PANTHER" id="PTHR44591">
    <property type="entry name" value="STRESS RESPONSE REGULATOR PROTEIN 1"/>
    <property type="match status" value="1"/>
</dbReference>
<feature type="domain" description="Response regulatory" evidence="3">
    <location>
        <begin position="2"/>
        <end position="111"/>
    </location>
</feature>
<dbReference type="GO" id="GO:0000160">
    <property type="term" value="P:phosphorelay signal transduction system"/>
    <property type="evidence" value="ECO:0007669"/>
    <property type="project" value="InterPro"/>
</dbReference>
<dbReference type="InterPro" id="IPR001789">
    <property type="entry name" value="Sig_transdc_resp-reg_receiver"/>
</dbReference>
<feature type="modified residue" description="4-aspartylphosphate" evidence="2">
    <location>
        <position position="49"/>
    </location>
</feature>
<dbReference type="SUPFAM" id="SSF52172">
    <property type="entry name" value="CheY-like"/>
    <property type="match status" value="1"/>
</dbReference>
<dbReference type="PROSITE" id="PS50110">
    <property type="entry name" value="RESPONSE_REGULATORY"/>
    <property type="match status" value="1"/>
</dbReference>
<dbReference type="PANTHER" id="PTHR44591:SF3">
    <property type="entry name" value="RESPONSE REGULATORY DOMAIN-CONTAINING PROTEIN"/>
    <property type="match status" value="1"/>
</dbReference>
<keyword evidence="1 2" id="KW-0597">Phosphoprotein</keyword>
<evidence type="ECO:0000256" key="2">
    <source>
        <dbReference type="PROSITE-ProRule" id="PRU00169"/>
    </source>
</evidence>
<dbReference type="SMART" id="SM00448">
    <property type="entry name" value="REC"/>
    <property type="match status" value="1"/>
</dbReference>
<gene>
    <name evidence="4" type="ORF">A2840_01155</name>
</gene>
<dbReference type="CDD" id="cd00156">
    <property type="entry name" value="REC"/>
    <property type="match status" value="1"/>
</dbReference>
<evidence type="ECO:0000313" key="5">
    <source>
        <dbReference type="Proteomes" id="UP000178385"/>
    </source>
</evidence>
<evidence type="ECO:0000256" key="1">
    <source>
        <dbReference type="ARBA" id="ARBA00022553"/>
    </source>
</evidence>
<dbReference type="AlphaFoldDB" id="A0A1G1Y5L6"/>
<dbReference type="InterPro" id="IPR050595">
    <property type="entry name" value="Bact_response_regulator"/>
</dbReference>
<dbReference type="Pfam" id="PF00072">
    <property type="entry name" value="Response_reg"/>
    <property type="match status" value="1"/>
</dbReference>
<name>A0A1G1Y5L6_9BACT</name>
<organism evidence="4 5">
    <name type="scientific">Candidatus Buchananbacteria bacterium RIFCSPHIGHO2_01_FULL_47_11b</name>
    <dbReference type="NCBI Taxonomy" id="1797537"/>
    <lineage>
        <taxon>Bacteria</taxon>
        <taxon>Candidatus Buchananiibacteriota</taxon>
    </lineage>
</organism>
<dbReference type="Proteomes" id="UP000178385">
    <property type="component" value="Unassembled WGS sequence"/>
</dbReference>
<accession>A0A1G1Y5L6</accession>
<sequence length="117" mass="12883">MKILVVDDQTSILEVLRSVLEDHQVITAIDGIDGYERAILDQPDFIFTDLEMPGCNGLELFDRLREAGVATPMVLMTGNHQLAGQVSQAFERIILKPFNLSEIFEAIAPKPATAGID</sequence>
<proteinExistence type="predicted"/>
<dbReference type="EMBL" id="MHIG01000011">
    <property type="protein sequence ID" value="OGY47612.1"/>
    <property type="molecule type" value="Genomic_DNA"/>
</dbReference>
<reference evidence="4 5" key="1">
    <citation type="journal article" date="2016" name="Nat. Commun.">
        <title>Thousands of microbial genomes shed light on interconnected biogeochemical processes in an aquifer system.</title>
        <authorList>
            <person name="Anantharaman K."/>
            <person name="Brown C.T."/>
            <person name="Hug L.A."/>
            <person name="Sharon I."/>
            <person name="Castelle C.J."/>
            <person name="Probst A.J."/>
            <person name="Thomas B.C."/>
            <person name="Singh A."/>
            <person name="Wilkins M.J."/>
            <person name="Karaoz U."/>
            <person name="Brodie E.L."/>
            <person name="Williams K.H."/>
            <person name="Hubbard S.S."/>
            <person name="Banfield J.F."/>
        </authorList>
    </citation>
    <scope>NUCLEOTIDE SEQUENCE [LARGE SCALE GENOMIC DNA]</scope>
</reference>